<feature type="region of interest" description="Disordered" evidence="11">
    <location>
        <begin position="457"/>
        <end position="480"/>
    </location>
</feature>
<dbReference type="PANTHER" id="PTHR31650">
    <property type="entry name" value="O-ACYLTRANSFERASE (WSD1-LIKE) FAMILY PROTEIN"/>
    <property type="match status" value="1"/>
</dbReference>
<keyword evidence="6" id="KW-0808">Transferase</keyword>
<dbReference type="Pfam" id="PF06974">
    <property type="entry name" value="WS_DGAT_C"/>
    <property type="match status" value="1"/>
</dbReference>
<evidence type="ECO:0000256" key="5">
    <source>
        <dbReference type="ARBA" id="ARBA00022516"/>
    </source>
</evidence>
<dbReference type="EMBL" id="BAAAPU010000008">
    <property type="protein sequence ID" value="GAA1984610.1"/>
    <property type="molecule type" value="Genomic_DNA"/>
</dbReference>
<keyword evidence="8" id="KW-0443">Lipid metabolism</keyword>
<feature type="domain" description="O-acyltransferase WSD1-like N-terminal" evidence="12">
    <location>
        <begin position="10"/>
        <end position="269"/>
    </location>
</feature>
<comment type="similarity">
    <text evidence="3">Belongs to the long-chain O-acyltransferase family.</text>
</comment>
<evidence type="ECO:0000256" key="11">
    <source>
        <dbReference type="SAM" id="MobiDB-lite"/>
    </source>
</evidence>
<dbReference type="InterPro" id="IPR004255">
    <property type="entry name" value="O-acyltransferase_WSD1_N"/>
</dbReference>
<evidence type="ECO:0000256" key="3">
    <source>
        <dbReference type="ARBA" id="ARBA00009587"/>
    </source>
</evidence>
<evidence type="ECO:0000256" key="2">
    <source>
        <dbReference type="ARBA" id="ARBA00005189"/>
    </source>
</evidence>
<feature type="domain" description="O-acyltransferase WSD1 C-terminal" evidence="13">
    <location>
        <begin position="312"/>
        <end position="448"/>
    </location>
</feature>
<evidence type="ECO:0000313" key="15">
    <source>
        <dbReference type="Proteomes" id="UP001500013"/>
    </source>
</evidence>
<dbReference type="Proteomes" id="UP001500013">
    <property type="component" value="Unassembled WGS sequence"/>
</dbReference>
<protein>
    <recommendedName>
        <fullName evidence="4">diacylglycerol O-acyltransferase</fullName>
        <ecNumber evidence="4">2.3.1.20</ecNumber>
    </recommendedName>
</protein>
<accession>A0ABN2SDC6</accession>
<evidence type="ECO:0000259" key="13">
    <source>
        <dbReference type="Pfam" id="PF06974"/>
    </source>
</evidence>
<feature type="region of interest" description="Disordered" evidence="11">
    <location>
        <begin position="167"/>
        <end position="186"/>
    </location>
</feature>
<comment type="pathway">
    <text evidence="1">Glycerolipid metabolism; triacylglycerol biosynthesis.</text>
</comment>
<evidence type="ECO:0000256" key="7">
    <source>
        <dbReference type="ARBA" id="ARBA00022798"/>
    </source>
</evidence>
<gene>
    <name evidence="14" type="ORF">GCM10009817_27520</name>
</gene>
<keyword evidence="7" id="KW-0319">Glycerol metabolism</keyword>
<evidence type="ECO:0000256" key="10">
    <source>
        <dbReference type="ARBA" id="ARBA00048109"/>
    </source>
</evidence>
<evidence type="ECO:0000256" key="9">
    <source>
        <dbReference type="ARBA" id="ARBA00023315"/>
    </source>
</evidence>
<dbReference type="InterPro" id="IPR023213">
    <property type="entry name" value="CAT-like_dom_sf"/>
</dbReference>
<proteinExistence type="inferred from homology"/>
<comment type="caution">
    <text evidence="14">The sequence shown here is derived from an EMBL/GenBank/DDBJ whole genome shotgun (WGS) entry which is preliminary data.</text>
</comment>
<evidence type="ECO:0000256" key="8">
    <source>
        <dbReference type="ARBA" id="ARBA00023098"/>
    </source>
</evidence>
<name>A0ABN2SDC6_9MICO</name>
<evidence type="ECO:0000259" key="12">
    <source>
        <dbReference type="Pfam" id="PF03007"/>
    </source>
</evidence>
<keyword evidence="9" id="KW-0012">Acyltransferase</keyword>
<dbReference type="EC" id="2.3.1.20" evidence="4"/>
<evidence type="ECO:0000256" key="1">
    <source>
        <dbReference type="ARBA" id="ARBA00004771"/>
    </source>
</evidence>
<reference evidence="14 15" key="1">
    <citation type="journal article" date="2019" name="Int. J. Syst. Evol. Microbiol.">
        <title>The Global Catalogue of Microorganisms (GCM) 10K type strain sequencing project: providing services to taxonomists for standard genome sequencing and annotation.</title>
        <authorList>
            <consortium name="The Broad Institute Genomics Platform"/>
            <consortium name="The Broad Institute Genome Sequencing Center for Infectious Disease"/>
            <person name="Wu L."/>
            <person name="Ma J."/>
        </authorList>
    </citation>
    <scope>NUCLEOTIDE SEQUENCE [LARGE SCALE GENOMIC DNA]</scope>
    <source>
        <strain evidence="14 15">JCM 15628</strain>
    </source>
</reference>
<evidence type="ECO:0000256" key="6">
    <source>
        <dbReference type="ARBA" id="ARBA00022679"/>
    </source>
</evidence>
<comment type="pathway">
    <text evidence="2">Lipid metabolism.</text>
</comment>
<dbReference type="Pfam" id="PF03007">
    <property type="entry name" value="WS_DGAT_cat"/>
    <property type="match status" value="1"/>
</dbReference>
<sequence>MVSVERLSADDRLLLLSDARWPQDVGVVAVVDGGALLDGSGRPRVEAAQKAVWHGLDAVPRLRQVLRVPPSGLGGPYWVDDPSFDLAHHVRVGPELASGDDADLLSAIERIRSRRLDMRRPLWELWLLPGFRDGRLALFVRMHHVMADGVAGVATLATLLSDEAGERPARAGEWSPRPAPSRGELLHDSLRSRGGALHGAIRAAAHPRGSYASAAQLWHGIRGLVTGAPGPVTSLGGLVGPHRRLAVVRAQLEDVEAVAHNAHVTVNDVLLAMSAGGVSALLRSRGESVDGLVVPVLVPVSLRQPDHQAGLGNRISQMAVGLPVGEADPVARLRRISAGTTSGKALPHPSMGAVFSNRVLGALVLRLIIRKRINLLSADIVGPSQPLSFAGATVRDVFPLINLLGNVTLGVGALSYAGRFELLVVADADLHPDVEVLASGAAAELASLVARVIPQRRGRGGQGSGTRRGPALATNFQAAE</sequence>
<dbReference type="PANTHER" id="PTHR31650:SF1">
    <property type="entry name" value="WAX ESTER SYNTHASE_DIACYLGLYCEROL ACYLTRANSFERASE 4-RELATED"/>
    <property type="match status" value="1"/>
</dbReference>
<dbReference type="SUPFAM" id="SSF52777">
    <property type="entry name" value="CoA-dependent acyltransferases"/>
    <property type="match status" value="2"/>
</dbReference>
<dbReference type="Gene3D" id="3.30.559.10">
    <property type="entry name" value="Chloramphenicol acetyltransferase-like domain"/>
    <property type="match status" value="1"/>
</dbReference>
<organism evidence="14 15">
    <name type="scientific">Terrabacter lapilli</name>
    <dbReference type="NCBI Taxonomy" id="436231"/>
    <lineage>
        <taxon>Bacteria</taxon>
        <taxon>Bacillati</taxon>
        <taxon>Actinomycetota</taxon>
        <taxon>Actinomycetes</taxon>
        <taxon>Micrococcales</taxon>
        <taxon>Intrasporangiaceae</taxon>
        <taxon>Terrabacter</taxon>
    </lineage>
</organism>
<keyword evidence="5" id="KW-0444">Lipid biosynthesis</keyword>
<evidence type="ECO:0000256" key="4">
    <source>
        <dbReference type="ARBA" id="ARBA00013244"/>
    </source>
</evidence>
<evidence type="ECO:0000313" key="14">
    <source>
        <dbReference type="EMBL" id="GAA1984610.1"/>
    </source>
</evidence>
<keyword evidence="15" id="KW-1185">Reference proteome</keyword>
<dbReference type="InterPro" id="IPR009721">
    <property type="entry name" value="O-acyltransferase_WSD1_C"/>
</dbReference>
<comment type="catalytic activity">
    <reaction evidence="10">
        <text>an acyl-CoA + a 1,2-diacyl-sn-glycerol = a triacyl-sn-glycerol + CoA</text>
        <dbReference type="Rhea" id="RHEA:10868"/>
        <dbReference type="ChEBI" id="CHEBI:17815"/>
        <dbReference type="ChEBI" id="CHEBI:57287"/>
        <dbReference type="ChEBI" id="CHEBI:58342"/>
        <dbReference type="ChEBI" id="CHEBI:64615"/>
        <dbReference type="EC" id="2.3.1.20"/>
    </reaction>
</comment>
<dbReference type="InterPro" id="IPR045034">
    <property type="entry name" value="O-acyltransferase_WSD1-like"/>
</dbReference>